<comment type="caution">
    <text evidence="2">The sequence shown here is derived from an EMBL/GenBank/DDBJ whole genome shotgun (WGS) entry which is preliminary data.</text>
</comment>
<evidence type="ECO:0000256" key="1">
    <source>
        <dbReference type="SAM" id="MobiDB-lite"/>
    </source>
</evidence>
<dbReference type="Proteomes" id="UP000069773">
    <property type="component" value="Unassembled WGS sequence"/>
</dbReference>
<dbReference type="GO" id="GO:0008168">
    <property type="term" value="F:methyltransferase activity"/>
    <property type="evidence" value="ECO:0007669"/>
    <property type="project" value="UniProtKB-KW"/>
</dbReference>
<evidence type="ECO:0000313" key="3">
    <source>
        <dbReference type="Proteomes" id="UP000069773"/>
    </source>
</evidence>
<name>A0ABQ0KKB9_MYCNV</name>
<keyword evidence="3" id="KW-1185">Reference proteome</keyword>
<organism evidence="2 3">
    <name type="scientific">Mycolicibacterium novocastrense</name>
    <name type="common">Mycobacterium novocastrense</name>
    <dbReference type="NCBI Taxonomy" id="59813"/>
    <lineage>
        <taxon>Bacteria</taxon>
        <taxon>Bacillati</taxon>
        <taxon>Actinomycetota</taxon>
        <taxon>Actinomycetes</taxon>
        <taxon>Mycobacteriales</taxon>
        <taxon>Mycobacteriaceae</taxon>
        <taxon>Mycolicibacterium</taxon>
    </lineage>
</organism>
<reference evidence="2 3" key="1">
    <citation type="journal article" date="2016" name="Genome Announc.">
        <title>Draft Genome Sequences of Five Rapidly Growing Mycobacterium Species, M. thermoresistibile, M. fortuitum subsp. acetamidolyticum, M. canariasense, M. brisbanense, and M. novocastrense.</title>
        <authorList>
            <person name="Katahira K."/>
            <person name="Ogura Y."/>
            <person name="Gotoh Y."/>
            <person name="Hayashi T."/>
        </authorList>
    </citation>
    <scope>NUCLEOTIDE SEQUENCE [LARGE SCALE GENOMIC DNA]</scope>
    <source>
        <strain evidence="2 3">JCM18114</strain>
    </source>
</reference>
<accession>A0ABQ0KKB9</accession>
<dbReference type="GO" id="GO:0032259">
    <property type="term" value="P:methylation"/>
    <property type="evidence" value="ECO:0007669"/>
    <property type="project" value="UniProtKB-KW"/>
</dbReference>
<keyword evidence="2" id="KW-0489">Methyltransferase</keyword>
<proteinExistence type="predicted"/>
<protein>
    <submittedName>
        <fullName evidence="2">SAM-dependent methyltransferase</fullName>
    </submittedName>
</protein>
<feature type="region of interest" description="Disordered" evidence="1">
    <location>
        <begin position="1"/>
        <end position="73"/>
    </location>
</feature>
<gene>
    <name evidence="2" type="ORF">RMCN_3058</name>
</gene>
<dbReference type="EMBL" id="BCTA01000036">
    <property type="protein sequence ID" value="GAT09925.1"/>
    <property type="molecule type" value="Genomic_DNA"/>
</dbReference>
<keyword evidence="2" id="KW-0808">Transferase</keyword>
<evidence type="ECO:0000313" key="2">
    <source>
        <dbReference type="EMBL" id="GAT09925.1"/>
    </source>
</evidence>
<sequence length="73" mass="8028">MQPRTPPRQLSRRVNGDGAERIPSPIDVADSDHPKQFDGQLSFSATNAGPHRSDRIVGAASLRRSRSLALDHR</sequence>